<dbReference type="SUPFAM" id="SSF53474">
    <property type="entry name" value="alpha/beta-Hydrolases"/>
    <property type="match status" value="1"/>
</dbReference>
<dbReference type="Pfam" id="PF00450">
    <property type="entry name" value="Peptidase_S10"/>
    <property type="match status" value="1"/>
</dbReference>
<keyword evidence="2" id="KW-0732">Signal</keyword>
<sequence>MSLLLLCLLLLGCLPSRGAPPADEIRYMPGLTPQTSFRHYSGYLNVSDSEHLFYWFVEAQEDSRSSPVVLWLNGGPGCSSLNGLLTGNGPFLVQPDGETLEYNPYSWNKISNVLYLESPAGVGFSYSDDMNYRTNDTAVAEYNYKALKEFFHLFPEFQENDFYITGESYAGIYVPTLAVRVSEDSSINLKGIAVGNGIFNYNMNDNSVLYFSYYHGFVDSHLWSLLQTYCCKGGKCSFKNVQSLMCLLTASEVRSAADYAGVNPYNIYQQCSDESPGLIRDDGDHITLFHPGFYSSSLDSHFRKKLSILSGSKKPVKMSAPCVNSTALTRFLNKQDVRAVLRVPSGAPEWKPCCEQVFIEYRREIRSVHKQFKKLLEKEYRILVYSGDIDMVCNFLGNEWFVDSLNLTLSVNHHAWFYTEDGQQQVGGFVKEFPNLAFLTVKGAGHMVPTDKPNPAFVMFNRYINNEPF</sequence>
<dbReference type="InterPro" id="IPR033124">
    <property type="entry name" value="Ser_caboxypep_his_AS"/>
</dbReference>
<dbReference type="PANTHER" id="PTHR11802">
    <property type="entry name" value="SERINE PROTEASE FAMILY S10 SERINE CARBOXYPEPTIDASE"/>
    <property type="match status" value="1"/>
</dbReference>
<dbReference type="Proteomes" id="UP000694569">
    <property type="component" value="Unplaced"/>
</dbReference>
<organism evidence="3 4">
    <name type="scientific">Leptobrachium leishanense</name>
    <name type="common">Leishan spiny toad</name>
    <dbReference type="NCBI Taxonomy" id="445787"/>
    <lineage>
        <taxon>Eukaryota</taxon>
        <taxon>Metazoa</taxon>
        <taxon>Chordata</taxon>
        <taxon>Craniata</taxon>
        <taxon>Vertebrata</taxon>
        <taxon>Euteleostomi</taxon>
        <taxon>Amphibia</taxon>
        <taxon>Batrachia</taxon>
        <taxon>Anura</taxon>
        <taxon>Pelobatoidea</taxon>
        <taxon>Megophryidae</taxon>
        <taxon>Leptobrachium</taxon>
    </lineage>
</organism>
<dbReference type="AlphaFoldDB" id="A0A8C5R6K0"/>
<keyword evidence="4" id="KW-1185">Reference proteome</keyword>
<protein>
    <recommendedName>
        <fullName evidence="2">Carboxypeptidase</fullName>
        <ecNumber evidence="2">3.4.16.-</ecNumber>
    </recommendedName>
</protein>
<keyword evidence="2" id="KW-0121">Carboxypeptidase</keyword>
<dbReference type="PROSITE" id="PS00560">
    <property type="entry name" value="CARBOXYPEPT_SER_HIS"/>
    <property type="match status" value="1"/>
</dbReference>
<dbReference type="OrthoDB" id="443318at2759"/>
<dbReference type="Ensembl" id="ENSLLET00000050246.1">
    <property type="protein sequence ID" value="ENSLLEP00000048359.1"/>
    <property type="gene ID" value="ENSLLEG00000030499.1"/>
</dbReference>
<evidence type="ECO:0000256" key="2">
    <source>
        <dbReference type="RuleBase" id="RU361156"/>
    </source>
</evidence>
<dbReference type="InterPro" id="IPR001563">
    <property type="entry name" value="Peptidase_S10"/>
</dbReference>
<dbReference type="Gene3D" id="3.40.50.1820">
    <property type="entry name" value="alpha/beta hydrolase"/>
    <property type="match status" value="1"/>
</dbReference>
<feature type="chain" id="PRO_5034922662" description="Carboxypeptidase" evidence="2">
    <location>
        <begin position="19"/>
        <end position="469"/>
    </location>
</feature>
<dbReference type="FunFam" id="3.40.50.1820:FF:000055">
    <property type="entry name" value="Carboxypeptidase"/>
    <property type="match status" value="1"/>
</dbReference>
<evidence type="ECO:0000313" key="3">
    <source>
        <dbReference type="Ensembl" id="ENSLLEP00000048359.1"/>
    </source>
</evidence>
<reference evidence="3" key="2">
    <citation type="submission" date="2025-09" db="UniProtKB">
        <authorList>
            <consortium name="Ensembl"/>
        </authorList>
    </citation>
    <scope>IDENTIFICATION</scope>
</reference>
<dbReference type="GO" id="GO:0004185">
    <property type="term" value="F:serine-type carboxypeptidase activity"/>
    <property type="evidence" value="ECO:0007669"/>
    <property type="project" value="UniProtKB-UniRule"/>
</dbReference>
<evidence type="ECO:0000256" key="1">
    <source>
        <dbReference type="ARBA" id="ARBA00009431"/>
    </source>
</evidence>
<keyword evidence="2" id="KW-0378">Hydrolase</keyword>
<dbReference type="PROSITE" id="PS00131">
    <property type="entry name" value="CARBOXYPEPT_SER_SER"/>
    <property type="match status" value="1"/>
</dbReference>
<dbReference type="PANTHER" id="PTHR11802:SF502">
    <property type="entry name" value="LYSOSOMAL PROTECTIVE PROTEIN"/>
    <property type="match status" value="1"/>
</dbReference>
<comment type="similarity">
    <text evidence="1 2">Belongs to the peptidase S10 family.</text>
</comment>
<dbReference type="InterPro" id="IPR029058">
    <property type="entry name" value="AB_hydrolase_fold"/>
</dbReference>
<dbReference type="EC" id="3.4.16.-" evidence="2"/>
<keyword evidence="2" id="KW-0645">Protease</keyword>
<dbReference type="PRINTS" id="PR00724">
    <property type="entry name" value="CRBOXYPTASEC"/>
</dbReference>
<evidence type="ECO:0000313" key="4">
    <source>
        <dbReference type="Proteomes" id="UP000694569"/>
    </source>
</evidence>
<dbReference type="GeneTree" id="ENSGT00880000138014"/>
<accession>A0A8C5R6K0</accession>
<dbReference type="InterPro" id="IPR018202">
    <property type="entry name" value="Ser_caboxypep_ser_AS"/>
</dbReference>
<feature type="signal peptide" evidence="2">
    <location>
        <begin position="1"/>
        <end position="18"/>
    </location>
</feature>
<name>A0A8C5R6K0_9ANUR</name>
<reference evidence="3" key="1">
    <citation type="submission" date="2025-08" db="UniProtKB">
        <authorList>
            <consortium name="Ensembl"/>
        </authorList>
    </citation>
    <scope>IDENTIFICATION</scope>
</reference>
<proteinExistence type="inferred from homology"/>
<dbReference type="GO" id="GO:0006508">
    <property type="term" value="P:proteolysis"/>
    <property type="evidence" value="ECO:0007669"/>
    <property type="project" value="UniProtKB-KW"/>
</dbReference>